<dbReference type="Proteomes" id="UP000245838">
    <property type="component" value="Chromosome sggmmb4_Chromosome"/>
</dbReference>
<evidence type="ECO:0000313" key="2">
    <source>
        <dbReference type="Proteomes" id="UP000245838"/>
    </source>
</evidence>
<dbReference type="Gene3D" id="2.40.128.130">
    <property type="entry name" value="Autotransporter beta-domain"/>
    <property type="match status" value="1"/>
</dbReference>
<sequence>MTTSPGTRIKTGSLMAPPFAPQTAIIPEVGIYAANHAVANTLFISRRAERNGTTRMAFGTLAMDADPRSTLWLRILGGKTHVFVGDGRLQTSTTRQIVQGGGTILQFSRSGRDSGYLGIMFGAGKSTTESRSTSQPFGVQTGRARYVQDGRRQLTEFKVGHEGQLTPQIGVWGHVAHQRGAGSGAATRTDVARRQRTVFACGKPTCPGTA</sequence>
<reference evidence="1 2" key="1">
    <citation type="submission" date="2015-05" db="EMBL/GenBank/DDBJ databases">
        <authorList>
            <person name="Goodhead I."/>
        </authorList>
    </citation>
    <scope>NUCLEOTIDE SEQUENCE [LARGE SCALE GENOMIC DNA]</scope>
    <source>
        <strain evidence="2">morsitans</strain>
    </source>
</reference>
<evidence type="ECO:0000313" key="1">
    <source>
        <dbReference type="EMBL" id="CRL45528.1"/>
    </source>
</evidence>
<name>A0A193QKB0_SODGM</name>
<gene>
    <name evidence="1" type="primary">icsA</name>
    <name evidence="1" type="ORF">SGGMMB4_03323</name>
</gene>
<dbReference type="AlphaFoldDB" id="A0A193QKB0"/>
<organism evidence="1 2">
    <name type="scientific">Sodalis glossinidius (strain morsitans)</name>
    <dbReference type="NCBI Taxonomy" id="343509"/>
    <lineage>
        <taxon>Bacteria</taxon>
        <taxon>Pseudomonadati</taxon>
        <taxon>Pseudomonadota</taxon>
        <taxon>Gammaproteobacteria</taxon>
        <taxon>Enterobacterales</taxon>
        <taxon>Bruguierivoracaceae</taxon>
        <taxon>Sodalis</taxon>
    </lineage>
</organism>
<dbReference type="InterPro" id="IPR006315">
    <property type="entry name" value="OM_autotransptr_brl_dom"/>
</dbReference>
<dbReference type="EMBL" id="LN854557">
    <property type="protein sequence ID" value="CRL45528.1"/>
    <property type="molecule type" value="Genomic_DNA"/>
</dbReference>
<proteinExistence type="predicted"/>
<dbReference type="RefSeq" id="WP_166506667.1">
    <property type="nucleotide sequence ID" value="NZ_LN854557.1"/>
</dbReference>
<dbReference type="InterPro" id="IPR036709">
    <property type="entry name" value="Autotransporte_beta_dom_sf"/>
</dbReference>
<protein>
    <submittedName>
        <fullName evidence="1">Outer membrane protein IcsA autotransporter</fullName>
    </submittedName>
</protein>
<dbReference type="NCBIfam" id="TIGR01414">
    <property type="entry name" value="autotrans_barl"/>
    <property type="match status" value="1"/>
</dbReference>
<dbReference type="GO" id="GO:0019867">
    <property type="term" value="C:outer membrane"/>
    <property type="evidence" value="ECO:0007669"/>
    <property type="project" value="InterPro"/>
</dbReference>
<accession>A0A193QKB0</accession>